<evidence type="ECO:0000259" key="4">
    <source>
        <dbReference type="PROSITE" id="PS50914"/>
    </source>
</evidence>
<dbReference type="Pfam" id="PF00571">
    <property type="entry name" value="CBS"/>
    <property type="match status" value="2"/>
</dbReference>
<evidence type="ECO:0000313" key="6">
    <source>
        <dbReference type="EMBL" id="KAB1973347.1"/>
    </source>
</evidence>
<dbReference type="PANTHER" id="PTHR43080:SF29">
    <property type="entry name" value="OS02G0818000 PROTEIN"/>
    <property type="match status" value="1"/>
</dbReference>
<dbReference type="SUPFAM" id="SSF54631">
    <property type="entry name" value="CBS-domain pair"/>
    <property type="match status" value="1"/>
</dbReference>
<dbReference type="InterPro" id="IPR007055">
    <property type="entry name" value="BON_dom"/>
</dbReference>
<accession>A0A7J5D3B4</accession>
<dbReference type="InterPro" id="IPR017080">
    <property type="entry name" value="UCP036990_CBS_BON"/>
</dbReference>
<keyword evidence="1 2" id="KW-0129">CBS domain</keyword>
<dbReference type="Gene3D" id="3.10.580.10">
    <property type="entry name" value="CBS-domain"/>
    <property type="match status" value="1"/>
</dbReference>
<comment type="caution">
    <text evidence="6">The sequence shown here is derived from an EMBL/GenBank/DDBJ whole genome shotgun (WGS) entry which is preliminary data.</text>
</comment>
<dbReference type="CDD" id="cd04586">
    <property type="entry name" value="CBS_pair_BON_assoc"/>
    <property type="match status" value="1"/>
</dbReference>
<reference evidence="6 7" key="1">
    <citation type="submission" date="2019-09" db="EMBL/GenBank/DDBJ databases">
        <title>Isolation and identification of active actinomycetes.</title>
        <authorList>
            <person name="Yu Z."/>
            <person name="Han C."/>
            <person name="Yu B."/>
        </authorList>
    </citation>
    <scope>NUCLEOTIDE SEQUENCE [LARGE SCALE GENOMIC DNA]</scope>
    <source>
        <strain evidence="6 7">NEAU-H2</strain>
    </source>
</reference>
<dbReference type="Proteomes" id="UP000442990">
    <property type="component" value="Unassembled WGS sequence"/>
</dbReference>
<proteinExistence type="predicted"/>
<gene>
    <name evidence="6" type="ORF">F8144_43815</name>
</gene>
<dbReference type="Pfam" id="PF04972">
    <property type="entry name" value="BON"/>
    <property type="match status" value="1"/>
</dbReference>
<dbReference type="PANTHER" id="PTHR43080">
    <property type="entry name" value="CBS DOMAIN-CONTAINING PROTEIN CBSX3, MITOCHONDRIAL"/>
    <property type="match status" value="1"/>
</dbReference>
<evidence type="ECO:0000259" key="5">
    <source>
        <dbReference type="PROSITE" id="PS51371"/>
    </source>
</evidence>
<dbReference type="RefSeq" id="WP_151474983.1">
    <property type="nucleotide sequence ID" value="NZ_WBKG01000080.1"/>
</dbReference>
<dbReference type="SMART" id="SM00116">
    <property type="entry name" value="CBS"/>
    <property type="match status" value="2"/>
</dbReference>
<dbReference type="Gene3D" id="3.30.1340.30">
    <property type="match status" value="1"/>
</dbReference>
<dbReference type="PROSITE" id="PS50914">
    <property type="entry name" value="BON"/>
    <property type="match status" value="1"/>
</dbReference>
<protein>
    <submittedName>
        <fullName evidence="6">CBS domain-containing protein</fullName>
    </submittedName>
</protein>
<evidence type="ECO:0000256" key="2">
    <source>
        <dbReference type="PROSITE-ProRule" id="PRU00703"/>
    </source>
</evidence>
<organism evidence="6 7">
    <name type="scientific">Streptomyces triticiradicis</name>
    <dbReference type="NCBI Taxonomy" id="2651189"/>
    <lineage>
        <taxon>Bacteria</taxon>
        <taxon>Bacillati</taxon>
        <taxon>Actinomycetota</taxon>
        <taxon>Actinomycetes</taxon>
        <taxon>Kitasatosporales</taxon>
        <taxon>Streptomycetaceae</taxon>
        <taxon>Streptomyces</taxon>
    </lineage>
</organism>
<feature type="domain" description="BON" evidence="4">
    <location>
        <begin position="151"/>
        <end position="220"/>
    </location>
</feature>
<dbReference type="EMBL" id="WBKG01000080">
    <property type="protein sequence ID" value="KAB1973347.1"/>
    <property type="molecule type" value="Genomic_DNA"/>
</dbReference>
<sequence length="245" mass="27504">MRHDKVGSVMTADVVRAEYGTPFKEVARLLADHRISGLPVVDEDDKVVGVLSETDLMMHQATVPDPYEPKRRARLSELTPGAKRQTAKGRARTAGGLMTTPPVTVHADDTIVQAARVMAQRHVERLPVLDEEDRLVGIVTRRDLLQIFLRSDQEIRDEVIEEVLVRALWQSPRSIDVLVTEGVVTLAGQMERRSETEIAVSMTRRIDGVVDVVADLTYRLDDAHLRPGEQTQVPHGVTEDWLRRL</sequence>
<dbReference type="InterPro" id="IPR046342">
    <property type="entry name" value="CBS_dom_sf"/>
</dbReference>
<feature type="domain" description="CBS" evidence="5">
    <location>
        <begin position="98"/>
        <end position="154"/>
    </location>
</feature>
<evidence type="ECO:0000256" key="1">
    <source>
        <dbReference type="ARBA" id="ARBA00023122"/>
    </source>
</evidence>
<keyword evidence="7" id="KW-1185">Reference proteome</keyword>
<dbReference type="PIRSF" id="PIRSF036990">
    <property type="entry name" value="UCP036990_CBS_BON"/>
    <property type="match status" value="1"/>
</dbReference>
<dbReference type="InterPro" id="IPR000644">
    <property type="entry name" value="CBS_dom"/>
</dbReference>
<feature type="domain" description="CBS" evidence="5">
    <location>
        <begin position="10"/>
        <end position="70"/>
    </location>
</feature>
<evidence type="ECO:0000256" key="3">
    <source>
        <dbReference type="SAM" id="MobiDB-lite"/>
    </source>
</evidence>
<dbReference type="PROSITE" id="PS51371">
    <property type="entry name" value="CBS"/>
    <property type="match status" value="2"/>
</dbReference>
<feature type="region of interest" description="Disordered" evidence="3">
    <location>
        <begin position="79"/>
        <end position="102"/>
    </location>
</feature>
<dbReference type="InterPro" id="IPR051257">
    <property type="entry name" value="Diverse_CBS-Domain"/>
</dbReference>
<dbReference type="AlphaFoldDB" id="A0A7J5D3B4"/>
<evidence type="ECO:0000313" key="7">
    <source>
        <dbReference type="Proteomes" id="UP000442990"/>
    </source>
</evidence>
<name>A0A7J5D3B4_9ACTN</name>